<dbReference type="SUPFAM" id="SSF55874">
    <property type="entry name" value="ATPase domain of HSP90 chaperone/DNA topoisomerase II/histidine kinase"/>
    <property type="match status" value="1"/>
</dbReference>
<dbReference type="GO" id="GO:0000160">
    <property type="term" value="P:phosphorelay signal transduction system"/>
    <property type="evidence" value="ECO:0007669"/>
    <property type="project" value="UniProtKB-KW"/>
</dbReference>
<dbReference type="GO" id="GO:0004673">
    <property type="term" value="F:protein histidine kinase activity"/>
    <property type="evidence" value="ECO:0007669"/>
    <property type="project" value="UniProtKB-EC"/>
</dbReference>
<evidence type="ECO:0000256" key="4">
    <source>
        <dbReference type="ARBA" id="ARBA00022679"/>
    </source>
</evidence>
<keyword evidence="5 9" id="KW-0418">Kinase</keyword>
<dbReference type="AlphaFoldDB" id="A0A444B816"/>
<dbReference type="Proteomes" id="UP000288711">
    <property type="component" value="Unassembled WGS sequence"/>
</dbReference>
<comment type="catalytic activity">
    <reaction evidence="1">
        <text>ATP + protein L-histidine = ADP + protein N-phospho-L-histidine.</text>
        <dbReference type="EC" id="2.7.13.3"/>
    </reaction>
</comment>
<dbReference type="Pfam" id="PF02518">
    <property type="entry name" value="HATPase_c"/>
    <property type="match status" value="1"/>
</dbReference>
<evidence type="ECO:0000256" key="2">
    <source>
        <dbReference type="ARBA" id="ARBA00012438"/>
    </source>
</evidence>
<accession>A0A444B816</accession>
<proteinExistence type="predicted"/>
<evidence type="ECO:0000256" key="7">
    <source>
        <dbReference type="SAM" id="MobiDB-lite"/>
    </source>
</evidence>
<evidence type="ECO:0000256" key="3">
    <source>
        <dbReference type="ARBA" id="ARBA00022553"/>
    </source>
</evidence>
<keyword evidence="6" id="KW-0902">Two-component regulatory system</keyword>
<dbReference type="InterPro" id="IPR036890">
    <property type="entry name" value="HATPase_C_sf"/>
</dbReference>
<dbReference type="PANTHER" id="PTHR43711:SF28">
    <property type="entry name" value="SENSOR HISTIDINE KINASE YXDK"/>
    <property type="match status" value="1"/>
</dbReference>
<evidence type="ECO:0000259" key="8">
    <source>
        <dbReference type="PROSITE" id="PS50109"/>
    </source>
</evidence>
<feature type="domain" description="Histidine kinase" evidence="8">
    <location>
        <begin position="45"/>
        <end position="187"/>
    </location>
</feature>
<dbReference type="PANTHER" id="PTHR43711">
    <property type="entry name" value="TWO-COMPONENT HISTIDINE KINASE"/>
    <property type="match status" value="1"/>
</dbReference>
<dbReference type="PROSITE" id="PS50109">
    <property type="entry name" value="HIS_KIN"/>
    <property type="match status" value="1"/>
</dbReference>
<keyword evidence="10" id="KW-1185">Reference proteome</keyword>
<organism evidence="9 10">
    <name type="scientific">Janibacter hoylei PVAS-1</name>
    <dbReference type="NCBI Taxonomy" id="1210046"/>
    <lineage>
        <taxon>Bacteria</taxon>
        <taxon>Bacillati</taxon>
        <taxon>Actinomycetota</taxon>
        <taxon>Actinomycetes</taxon>
        <taxon>Micrococcales</taxon>
        <taxon>Intrasporangiaceae</taxon>
        <taxon>Janibacter</taxon>
    </lineage>
</organism>
<keyword evidence="3" id="KW-0597">Phosphoprotein</keyword>
<dbReference type="InterPro" id="IPR050736">
    <property type="entry name" value="Sensor_HK_Regulatory"/>
</dbReference>
<dbReference type="Gene3D" id="3.30.565.10">
    <property type="entry name" value="Histidine kinase-like ATPase, C-terminal domain"/>
    <property type="match status" value="1"/>
</dbReference>
<dbReference type="CDD" id="cd00075">
    <property type="entry name" value="HATPase"/>
    <property type="match status" value="1"/>
</dbReference>
<evidence type="ECO:0000256" key="5">
    <source>
        <dbReference type="ARBA" id="ARBA00022777"/>
    </source>
</evidence>
<dbReference type="PRINTS" id="PR00344">
    <property type="entry name" value="BCTRLSENSOR"/>
</dbReference>
<dbReference type="FunFam" id="3.30.565.10:FF:000006">
    <property type="entry name" value="Sensor histidine kinase WalK"/>
    <property type="match status" value="1"/>
</dbReference>
<evidence type="ECO:0000313" key="10">
    <source>
        <dbReference type="Proteomes" id="UP000288711"/>
    </source>
</evidence>
<feature type="region of interest" description="Disordered" evidence="7">
    <location>
        <begin position="1"/>
        <end position="37"/>
    </location>
</feature>
<name>A0A444B816_9MICO</name>
<keyword evidence="4" id="KW-0808">Transferase</keyword>
<evidence type="ECO:0000256" key="1">
    <source>
        <dbReference type="ARBA" id="ARBA00000085"/>
    </source>
</evidence>
<comment type="caution">
    <text evidence="9">The sequence shown here is derived from an EMBL/GenBank/DDBJ whole genome shotgun (WGS) entry which is preliminary data.</text>
</comment>
<dbReference type="EMBL" id="PIPF01000004">
    <property type="protein sequence ID" value="RWU84532.1"/>
    <property type="molecule type" value="Genomic_DNA"/>
</dbReference>
<dbReference type="InterPro" id="IPR005467">
    <property type="entry name" value="His_kinase_dom"/>
</dbReference>
<protein>
    <recommendedName>
        <fullName evidence="2">histidine kinase</fullName>
        <ecNumber evidence="2">2.7.13.3</ecNumber>
    </recommendedName>
</protein>
<evidence type="ECO:0000256" key="6">
    <source>
        <dbReference type="ARBA" id="ARBA00023012"/>
    </source>
</evidence>
<dbReference type="InterPro" id="IPR004358">
    <property type="entry name" value="Sig_transdc_His_kin-like_C"/>
</dbReference>
<dbReference type="OrthoDB" id="9757990at2"/>
<dbReference type="InterPro" id="IPR003594">
    <property type="entry name" value="HATPase_dom"/>
</dbReference>
<evidence type="ECO:0000313" key="9">
    <source>
        <dbReference type="EMBL" id="RWU84532.1"/>
    </source>
</evidence>
<dbReference type="EC" id="2.7.13.3" evidence="2"/>
<dbReference type="SMART" id="SM00387">
    <property type="entry name" value="HATPase_c"/>
    <property type="match status" value="1"/>
</dbReference>
<reference evidence="9 10" key="1">
    <citation type="journal article" date="2009" name="Int. J. Syst. Evol. Microbiol.">
        <title>Janibacter hoylei sp. nov., Bacillus isronensis sp. nov. and Bacillus aryabhattai sp. nov., isolated from cryotubes used for collecting air from the upper atmosphere.</title>
        <authorList>
            <person name="Shivaji S."/>
            <person name="Chaturvedi P."/>
            <person name="Begum Z."/>
            <person name="Pindi P.K."/>
            <person name="Manorama R."/>
            <person name="Padmanaban D.A."/>
            <person name="Shouche Y.S."/>
            <person name="Pawar S."/>
            <person name="Vaishampayan P."/>
            <person name="Dutt C.B."/>
            <person name="Datta G.N."/>
            <person name="Manchanda R.K."/>
            <person name="Rao U.R."/>
            <person name="Bhargava P.M."/>
            <person name="Narlikar J.V."/>
        </authorList>
    </citation>
    <scope>NUCLEOTIDE SEQUENCE [LARGE SCALE GENOMIC DNA]</scope>
    <source>
        <strain evidence="9 10">PVAS-1</strain>
    </source>
</reference>
<feature type="compositionally biased region" description="Basic residues" evidence="7">
    <location>
        <begin position="1"/>
        <end position="10"/>
    </location>
</feature>
<gene>
    <name evidence="9" type="ORF">CWN80_04985</name>
</gene>
<sequence>MTVRPHHRRGSTAPRAVDPLRPCARGGRRREACPVRRPGSEALPERVVEQLCPVAQAAGVDLTIERGDEPVPVHGDAQQIERAVTNVVSNAVKFTPAGGTVAVTTDRHGDVVRITCRDSGMGIPEAERQRLFTRFFRASDAQAGQIQGTGLGLVIVRTIAEVHGGTVDLESVEGEGTTVTITLPIAP</sequence>